<dbReference type="SUPFAM" id="SSF54523">
    <property type="entry name" value="Pili subunits"/>
    <property type="match status" value="1"/>
</dbReference>
<dbReference type="Pfam" id="PF16732">
    <property type="entry name" value="ComP_DUS"/>
    <property type="match status" value="1"/>
</dbReference>
<gene>
    <name evidence="3" type="ORF">G3I74_00815</name>
</gene>
<feature type="compositionally biased region" description="Basic and acidic residues" evidence="1">
    <location>
        <begin position="113"/>
        <end position="129"/>
    </location>
</feature>
<keyword evidence="2" id="KW-1133">Transmembrane helix</keyword>
<accession>A0A845UVM6</accession>
<dbReference type="InterPro" id="IPR031982">
    <property type="entry name" value="PilE-like"/>
</dbReference>
<dbReference type="PANTHER" id="PTHR30093:SF47">
    <property type="entry name" value="TYPE IV PILUS NON-CORE MINOR PILIN PILE"/>
    <property type="match status" value="1"/>
</dbReference>
<sequence length="129" mass="13959">MMKVRGFTLIELMIVVAVIAILAAIAIPSYQNQVQKTRRADAQSSLLNAAQVLERCFTRKNVYNDCPTVTGPTDDGFYTISFAAGPTATTYTLQAVPQGSQSDDPCGTFTLKQDGERDAGSDNDRCWGS</sequence>
<dbReference type="NCBIfam" id="TIGR02532">
    <property type="entry name" value="IV_pilin_GFxxxE"/>
    <property type="match status" value="1"/>
</dbReference>
<evidence type="ECO:0000313" key="4">
    <source>
        <dbReference type="Proteomes" id="UP000484885"/>
    </source>
</evidence>
<dbReference type="PANTHER" id="PTHR30093">
    <property type="entry name" value="GENERAL SECRETION PATHWAY PROTEIN G"/>
    <property type="match status" value="1"/>
</dbReference>
<evidence type="ECO:0000256" key="1">
    <source>
        <dbReference type="SAM" id="MobiDB-lite"/>
    </source>
</evidence>
<evidence type="ECO:0000256" key="2">
    <source>
        <dbReference type="SAM" id="Phobius"/>
    </source>
</evidence>
<dbReference type="Gene3D" id="3.30.700.10">
    <property type="entry name" value="Glycoprotein, Type 4 Pilin"/>
    <property type="match status" value="1"/>
</dbReference>
<organism evidence="3 4">
    <name type="scientific">Wenzhouxiangella limi</name>
    <dbReference type="NCBI Taxonomy" id="2707351"/>
    <lineage>
        <taxon>Bacteria</taxon>
        <taxon>Pseudomonadati</taxon>
        <taxon>Pseudomonadota</taxon>
        <taxon>Gammaproteobacteria</taxon>
        <taxon>Chromatiales</taxon>
        <taxon>Wenzhouxiangellaceae</taxon>
        <taxon>Wenzhouxiangella</taxon>
    </lineage>
</organism>
<evidence type="ECO:0000313" key="3">
    <source>
        <dbReference type="EMBL" id="NDY94272.1"/>
    </source>
</evidence>
<dbReference type="InterPro" id="IPR045584">
    <property type="entry name" value="Pilin-like"/>
</dbReference>
<protein>
    <submittedName>
        <fullName evidence="3">Type IV pilin protein</fullName>
    </submittedName>
</protein>
<feature type="transmembrane region" description="Helical" evidence="2">
    <location>
        <begin position="12"/>
        <end position="30"/>
    </location>
</feature>
<keyword evidence="2" id="KW-0812">Transmembrane</keyword>
<dbReference type="EMBL" id="JAAGSC010000023">
    <property type="protein sequence ID" value="NDY94272.1"/>
    <property type="molecule type" value="Genomic_DNA"/>
</dbReference>
<reference evidence="3 4" key="1">
    <citation type="submission" date="2020-02" db="EMBL/GenBank/DDBJ databases">
        <authorList>
            <person name="Zhang X.-Y."/>
        </authorList>
    </citation>
    <scope>NUCLEOTIDE SEQUENCE [LARGE SCALE GENOMIC DNA]</scope>
    <source>
        <strain evidence="3 4">C33</strain>
    </source>
</reference>
<dbReference type="InterPro" id="IPR012902">
    <property type="entry name" value="N_methyl_site"/>
</dbReference>
<dbReference type="GO" id="GO:0043683">
    <property type="term" value="P:type IV pilus assembly"/>
    <property type="evidence" value="ECO:0007669"/>
    <property type="project" value="InterPro"/>
</dbReference>
<dbReference type="AlphaFoldDB" id="A0A845UVM6"/>
<dbReference type="Proteomes" id="UP000484885">
    <property type="component" value="Unassembled WGS sequence"/>
</dbReference>
<keyword evidence="4" id="KW-1185">Reference proteome</keyword>
<feature type="region of interest" description="Disordered" evidence="1">
    <location>
        <begin position="96"/>
        <end position="129"/>
    </location>
</feature>
<dbReference type="RefSeq" id="WP_164209084.1">
    <property type="nucleotide sequence ID" value="NZ_JAAGSC010000023.1"/>
</dbReference>
<dbReference type="Pfam" id="PF07963">
    <property type="entry name" value="N_methyl"/>
    <property type="match status" value="1"/>
</dbReference>
<keyword evidence="2" id="KW-0472">Membrane</keyword>
<dbReference type="PROSITE" id="PS00409">
    <property type="entry name" value="PROKAR_NTER_METHYL"/>
    <property type="match status" value="1"/>
</dbReference>
<comment type="caution">
    <text evidence="3">The sequence shown here is derived from an EMBL/GenBank/DDBJ whole genome shotgun (WGS) entry which is preliminary data.</text>
</comment>
<proteinExistence type="predicted"/>
<name>A0A845UVM6_9GAMM</name>